<dbReference type="AlphaFoldDB" id="A0AAJ6GTZ8"/>
<dbReference type="EMBL" id="CP127225">
    <property type="protein sequence ID" value="WIX06734.1"/>
    <property type="molecule type" value="Genomic_DNA"/>
</dbReference>
<gene>
    <name evidence="2" type="ORF">QN060_00390</name>
</gene>
<evidence type="ECO:0000256" key="1">
    <source>
        <dbReference type="SAM" id="MobiDB-lite"/>
    </source>
</evidence>
<proteinExistence type="predicted"/>
<accession>A0AAJ6GTZ8</accession>
<organism evidence="2 3">
    <name type="scientific">Xanthomonas oryzae pv. leersiae</name>
    <dbReference type="NCBI Taxonomy" id="3112258"/>
    <lineage>
        <taxon>Bacteria</taxon>
        <taxon>Pseudomonadati</taxon>
        <taxon>Pseudomonadota</taxon>
        <taxon>Gammaproteobacteria</taxon>
        <taxon>Lysobacterales</taxon>
        <taxon>Lysobacteraceae</taxon>
        <taxon>Xanthomonas</taxon>
    </lineage>
</organism>
<name>A0AAJ6GTZ8_9XANT</name>
<protein>
    <submittedName>
        <fullName evidence="2">Uncharacterized protein</fullName>
    </submittedName>
</protein>
<feature type="compositionally biased region" description="Basic and acidic residues" evidence="1">
    <location>
        <begin position="20"/>
        <end position="37"/>
    </location>
</feature>
<reference evidence="2 3" key="1">
    <citation type="submission" date="2023-05" db="EMBL/GenBank/DDBJ databases">
        <title>Complete Genome Resource of Xanthomonas oryzae pv. leersiae Strain YNJC Isolated From Plateau Japonica Rice in Southwest China.</title>
        <authorList>
            <person name="Aa X."/>
            <person name="Mei L."/>
            <person name="Liu P."/>
            <person name="Yang Y."/>
            <person name="Tang C."/>
            <person name="Zhang F."/>
            <person name="Dong C."/>
            <person name="Wang B."/>
            <person name="Chen X."/>
            <person name="Dai L."/>
        </authorList>
    </citation>
    <scope>NUCLEOTIDE SEQUENCE [LARGE SCALE GENOMIC DNA]</scope>
    <source>
        <strain evidence="2 3">YNJC</strain>
    </source>
</reference>
<dbReference type="Proteomes" id="UP001228059">
    <property type="component" value="Chromosome"/>
</dbReference>
<feature type="region of interest" description="Disordered" evidence="1">
    <location>
        <begin position="1"/>
        <end position="68"/>
    </location>
</feature>
<evidence type="ECO:0000313" key="2">
    <source>
        <dbReference type="EMBL" id="WIX06734.1"/>
    </source>
</evidence>
<dbReference type="RefSeq" id="WP_241442454.1">
    <property type="nucleotide sequence ID" value="NZ_CP127225.1"/>
</dbReference>
<evidence type="ECO:0000313" key="3">
    <source>
        <dbReference type="Proteomes" id="UP001228059"/>
    </source>
</evidence>
<feature type="compositionally biased region" description="Low complexity" evidence="1">
    <location>
        <begin position="47"/>
        <end position="63"/>
    </location>
</feature>
<sequence>MRRIGRFFGSSSSSSSSRPAENDQRRDGDAGRARRGSDVNPRLAGLSSRPASPASRPASPPRALCNEEHEGNGEIQNEILPNLINVRDQCANNPALGRTYQRAVKGVQDAQRRLAGDTRTRSRDELAEMLAKCRRDLEAFTRTQYQAVEAKQSYRRGESTLLGSQAQIAPDVMAVAMNILYGYQTVINPVQMNEWQRTQVGNLLKDISDNKPVSHAAVYNAYQVRHDPRALIEILLAHVSRS</sequence>